<gene>
    <name evidence="2" type="ORF">TGEB3V08_LOCUS1540</name>
</gene>
<dbReference type="AlphaFoldDB" id="A0A7R9JQB0"/>
<evidence type="ECO:0000256" key="1">
    <source>
        <dbReference type="SAM" id="MobiDB-lite"/>
    </source>
</evidence>
<name>A0A7R9JQB0_TIMGE</name>
<reference evidence="2" key="1">
    <citation type="submission" date="2020-11" db="EMBL/GenBank/DDBJ databases">
        <authorList>
            <person name="Tran Van P."/>
        </authorList>
    </citation>
    <scope>NUCLEOTIDE SEQUENCE</scope>
</reference>
<feature type="region of interest" description="Disordered" evidence="1">
    <location>
        <begin position="183"/>
        <end position="213"/>
    </location>
</feature>
<dbReference type="EMBL" id="OE839468">
    <property type="protein sequence ID" value="CAD7587332.1"/>
    <property type="molecule type" value="Genomic_DNA"/>
</dbReference>
<evidence type="ECO:0000313" key="2">
    <source>
        <dbReference type="EMBL" id="CAD7587332.1"/>
    </source>
</evidence>
<proteinExistence type="predicted"/>
<sequence>MEQRRKSFLGQRRSTSQPVRSEKDESRPPTRPDATRGLREMYPPRQHQGAIPRQHQGAIPRRSGVQQLARDGNKENWLGPRTVRPCARTLWAGSHKETPDGRRQLERLNDTIDVSGIHELPQETPLALVKKRSSQSMNDVNKGEYVSKYCRIPVPTKINNKNESKSRLKNSAAEFNIKQTIRTVRQREPSDVSSFVQEDTNRHPESSSQNTVLSHPRQDINYLAVMNNVNDKENLDSKADNCEQIIDNTIELIREYELNTNSSLDELTGSPTIEEACSDFELMRQEYSLNNLTPRFTTQPPEEPILKNIFPVHRFGKLTLQPPEEPTLILTDNIRKLFSNRQTTASSSSTFPSVPLTDVTESNTVSLNNAITTTESLDILPKNNVVNTSVQDMADSLCNSQNVGLSYGSLLKSEQRNNSTSSLENDSTSLADCFNSTVVNMPPTMNQTIGGTENESNTAEERQVASSGELSDSVVLDRQTVETISNKLKEVTNLLNTACSYMLQSINPVGINLSPYETMFGIPVQNGLLDYDIPHEVLQTITKEEELEHLLNENSNADASSSRDSEKE</sequence>
<feature type="region of interest" description="Disordered" evidence="1">
    <location>
        <begin position="1"/>
        <end position="80"/>
    </location>
</feature>
<feature type="compositionally biased region" description="Basic and acidic residues" evidence="1">
    <location>
        <begin position="20"/>
        <end position="39"/>
    </location>
</feature>
<protein>
    <submittedName>
        <fullName evidence="2">Uncharacterized protein</fullName>
    </submittedName>
</protein>
<organism evidence="2">
    <name type="scientific">Timema genevievae</name>
    <name type="common">Walking stick</name>
    <dbReference type="NCBI Taxonomy" id="629358"/>
    <lineage>
        <taxon>Eukaryota</taxon>
        <taxon>Metazoa</taxon>
        <taxon>Ecdysozoa</taxon>
        <taxon>Arthropoda</taxon>
        <taxon>Hexapoda</taxon>
        <taxon>Insecta</taxon>
        <taxon>Pterygota</taxon>
        <taxon>Neoptera</taxon>
        <taxon>Polyneoptera</taxon>
        <taxon>Phasmatodea</taxon>
        <taxon>Timematodea</taxon>
        <taxon>Timematoidea</taxon>
        <taxon>Timematidae</taxon>
        <taxon>Timema</taxon>
    </lineage>
</organism>
<accession>A0A7R9JQB0</accession>